<keyword evidence="2" id="KW-1185">Reference proteome</keyword>
<evidence type="ECO:0000313" key="2">
    <source>
        <dbReference type="Proteomes" id="UP000019681"/>
    </source>
</evidence>
<reference evidence="1 2" key="1">
    <citation type="journal article" date="2014" name="Genome Announc.">
        <title>Draft Genome Sequence of Fervidicella metallireducens Strain AeBT, an Iron-Reducing Thermoanaerobe from the Great Artesian Basin.</title>
        <authorList>
            <person name="Patel B.K."/>
        </authorList>
    </citation>
    <scope>NUCLEOTIDE SEQUENCE [LARGE SCALE GENOMIC DNA]</scope>
    <source>
        <strain evidence="1 2">AeB</strain>
    </source>
</reference>
<gene>
    <name evidence="1" type="ORF">Q428_13495</name>
</gene>
<dbReference type="Proteomes" id="UP000019681">
    <property type="component" value="Unassembled WGS sequence"/>
</dbReference>
<proteinExistence type="predicted"/>
<dbReference type="EMBL" id="AZQP01000059">
    <property type="protein sequence ID" value="EYE87399.1"/>
    <property type="molecule type" value="Genomic_DNA"/>
</dbReference>
<dbReference type="AlphaFoldDB" id="A0A017RSF2"/>
<organism evidence="1 2">
    <name type="scientific">Fervidicella metallireducens AeB</name>
    <dbReference type="NCBI Taxonomy" id="1403537"/>
    <lineage>
        <taxon>Bacteria</taxon>
        <taxon>Bacillati</taxon>
        <taxon>Bacillota</taxon>
        <taxon>Clostridia</taxon>
        <taxon>Eubacteriales</taxon>
        <taxon>Clostridiaceae</taxon>
        <taxon>Fervidicella</taxon>
    </lineage>
</organism>
<accession>A0A017RSF2</accession>
<sequence length="63" mass="7315">MGKIKDFNIKSNKKLVLDNVDSYFKIHDINNAEVIYDKLLSLTKDIIEPLGLYRFISIDNLTI</sequence>
<dbReference type="RefSeq" id="WP_035381501.1">
    <property type="nucleotide sequence ID" value="NZ_AZQP01000059.1"/>
</dbReference>
<name>A0A017RSF2_9CLOT</name>
<dbReference type="STRING" id="1403537.Q428_13495"/>
<comment type="caution">
    <text evidence="1">The sequence shown here is derived from an EMBL/GenBank/DDBJ whole genome shotgun (WGS) entry which is preliminary data.</text>
</comment>
<evidence type="ECO:0000313" key="1">
    <source>
        <dbReference type="EMBL" id="EYE87399.1"/>
    </source>
</evidence>
<protein>
    <submittedName>
        <fullName evidence="1">Uncharacterized protein</fullName>
    </submittedName>
</protein>